<evidence type="ECO:0000256" key="2">
    <source>
        <dbReference type="ARBA" id="ARBA00007316"/>
    </source>
</evidence>
<keyword evidence="12 17" id="KW-1133">Transmembrane helix</keyword>
<accession>A0A1V2H8Y7</accession>
<evidence type="ECO:0000256" key="14">
    <source>
        <dbReference type="ARBA" id="ARBA00023137"/>
    </source>
</evidence>
<keyword evidence="13 17" id="KW-0472">Membrane</keyword>
<comment type="similarity">
    <text evidence="3">Belongs to the etk/wzc family.</text>
</comment>
<name>A0A1V2H8Y7_9PROT</name>
<organism evidence="21 22">
    <name type="scientific">Teichococcus deserti</name>
    <dbReference type="NCBI Taxonomy" id="1817963"/>
    <lineage>
        <taxon>Bacteria</taxon>
        <taxon>Pseudomonadati</taxon>
        <taxon>Pseudomonadota</taxon>
        <taxon>Alphaproteobacteria</taxon>
        <taxon>Acetobacterales</taxon>
        <taxon>Roseomonadaceae</taxon>
        <taxon>Roseomonas</taxon>
    </lineage>
</organism>
<keyword evidence="22" id="KW-1185">Reference proteome</keyword>
<gene>
    <name evidence="21" type="ORF">BKE38_01150</name>
</gene>
<keyword evidence="5" id="KW-1003">Cell membrane</keyword>
<keyword evidence="16" id="KW-0175">Coiled coil</keyword>
<dbReference type="Proteomes" id="UP000188879">
    <property type="component" value="Unassembled WGS sequence"/>
</dbReference>
<dbReference type="OrthoDB" id="230260at2"/>
<feature type="transmembrane region" description="Helical" evidence="17">
    <location>
        <begin position="430"/>
        <end position="449"/>
    </location>
</feature>
<evidence type="ECO:0000313" key="22">
    <source>
        <dbReference type="Proteomes" id="UP000188879"/>
    </source>
</evidence>
<dbReference type="GO" id="GO:0004713">
    <property type="term" value="F:protein tyrosine kinase activity"/>
    <property type="evidence" value="ECO:0007669"/>
    <property type="project" value="TreeGrafter"/>
</dbReference>
<keyword evidence="14" id="KW-0829">Tyrosine-protein kinase</keyword>
<dbReference type="InterPro" id="IPR027417">
    <property type="entry name" value="P-loop_NTPase"/>
</dbReference>
<comment type="subcellular location">
    <subcellularLocation>
        <location evidence="1">Cell inner membrane</location>
        <topology evidence="1">Multi-pass membrane protein</topology>
    </subcellularLocation>
</comment>
<evidence type="ECO:0000256" key="4">
    <source>
        <dbReference type="ARBA" id="ARBA00011903"/>
    </source>
</evidence>
<evidence type="ECO:0000256" key="16">
    <source>
        <dbReference type="SAM" id="Coils"/>
    </source>
</evidence>
<evidence type="ECO:0000256" key="5">
    <source>
        <dbReference type="ARBA" id="ARBA00022475"/>
    </source>
</evidence>
<evidence type="ECO:0000259" key="18">
    <source>
        <dbReference type="Pfam" id="PF02706"/>
    </source>
</evidence>
<keyword evidence="9" id="KW-0547">Nucleotide-binding</keyword>
<dbReference type="InterPro" id="IPR005702">
    <property type="entry name" value="Wzc-like_C"/>
</dbReference>
<evidence type="ECO:0000256" key="7">
    <source>
        <dbReference type="ARBA" id="ARBA00022679"/>
    </source>
</evidence>
<keyword evidence="11" id="KW-0067">ATP-binding</keyword>
<dbReference type="CDD" id="cd05387">
    <property type="entry name" value="BY-kinase"/>
    <property type="match status" value="1"/>
</dbReference>
<dbReference type="PANTHER" id="PTHR32309:SF13">
    <property type="entry name" value="FERRIC ENTEROBACTIN TRANSPORT PROTEIN FEPE"/>
    <property type="match status" value="1"/>
</dbReference>
<dbReference type="Pfam" id="PF02706">
    <property type="entry name" value="Wzz"/>
    <property type="match status" value="1"/>
</dbReference>
<keyword evidence="6" id="KW-0997">Cell inner membrane</keyword>
<dbReference type="InterPro" id="IPR050445">
    <property type="entry name" value="Bact_polysacc_biosynth/exp"/>
</dbReference>
<keyword evidence="8 17" id="KW-0812">Transmembrane</keyword>
<dbReference type="GO" id="GO:0005886">
    <property type="term" value="C:plasma membrane"/>
    <property type="evidence" value="ECO:0007669"/>
    <property type="project" value="UniProtKB-SubCell"/>
</dbReference>
<dbReference type="InterPro" id="IPR025669">
    <property type="entry name" value="AAA_dom"/>
</dbReference>
<dbReference type="Pfam" id="PF13807">
    <property type="entry name" value="GNVR"/>
    <property type="match status" value="1"/>
</dbReference>
<feature type="domain" description="Polysaccharide chain length determinant N-terminal" evidence="18">
    <location>
        <begin position="3"/>
        <end position="89"/>
    </location>
</feature>
<protein>
    <recommendedName>
        <fullName evidence="4">non-specific protein-tyrosine kinase</fullName>
        <ecNumber evidence="4">2.7.10.2</ecNumber>
    </recommendedName>
</protein>
<sequence length="722" mass="77577">MPLTEILALFWRRKFLLALVALTAGAFGFLAAKATPGRYVAEGLLLFDAPQAPIPELNQFVPAQAPPNQRIRTEADVLRSRRLAEEVANRTAILPAEEPGLFGQLPRLAMERVRGWVDLARARLGMPVDTAPPAPAPVALDPAQLQVEAMQQHLDIRTTDNSNVVAVRFVSTAPVIAAGVVNTLMERYIASDIAAKRDATGQANVWLTERLNALREEVEAADQRIQAFRRASGLLETSAGTTSTVQLTEEQTRVALARQDLTRAMAALENSTRAGSRGATSEAMASPVLQSMRTREAELVQRAAPLTRQLGANHPDRVAVESELRGLRAEIGAEVARLGGALRGDVEAARTRLQNAQAALETSRTAARGGAEAGVTLAQLTRDAEARRTVYQAFLIRTEQTRLSTAQFPMARVISPAAVPFRPIGPSNGVIAAFSALVALLLAAAVIVLRNSRRRTVTGAGELAMITGVQTVGSLPRLGGGRRHGMPNLVLDKGDSHIAETLRALRLNLRRVNPDGLANTVLITSPSVGDGKTTLAVALARLCAADGMKVLLLETDMRRPKIADTLGHNRWHSSIEAVLAGNIDLDDAVHVDERSGLHCLLSDRSAANPQQLLEAPAFRSLLERARQDYQLVILDSPPIMRVADAVLLSPQCDVVLMAVAWERTPADMVAEAIRRLPEEVRGRAATVLTRVSPGKLDPLSYYAGYARSGGGRALPRLPAPTN</sequence>
<feature type="coiled-coil region" evidence="16">
    <location>
        <begin position="204"/>
        <end position="231"/>
    </location>
</feature>
<evidence type="ECO:0000256" key="17">
    <source>
        <dbReference type="SAM" id="Phobius"/>
    </source>
</evidence>
<evidence type="ECO:0000256" key="11">
    <source>
        <dbReference type="ARBA" id="ARBA00022840"/>
    </source>
</evidence>
<dbReference type="RefSeq" id="WP_076955542.1">
    <property type="nucleotide sequence ID" value="NZ_MLCO01000007.1"/>
</dbReference>
<comment type="similarity">
    <text evidence="2">Belongs to the CpsD/CapB family.</text>
</comment>
<dbReference type="Gene3D" id="3.40.50.300">
    <property type="entry name" value="P-loop containing nucleotide triphosphate hydrolases"/>
    <property type="match status" value="1"/>
</dbReference>
<dbReference type="PANTHER" id="PTHR32309">
    <property type="entry name" value="TYROSINE-PROTEIN KINASE"/>
    <property type="match status" value="1"/>
</dbReference>
<dbReference type="SUPFAM" id="SSF52540">
    <property type="entry name" value="P-loop containing nucleoside triphosphate hydrolases"/>
    <property type="match status" value="1"/>
</dbReference>
<evidence type="ECO:0000256" key="9">
    <source>
        <dbReference type="ARBA" id="ARBA00022741"/>
    </source>
</evidence>
<dbReference type="Pfam" id="PF13614">
    <property type="entry name" value="AAA_31"/>
    <property type="match status" value="1"/>
</dbReference>
<evidence type="ECO:0000256" key="1">
    <source>
        <dbReference type="ARBA" id="ARBA00004429"/>
    </source>
</evidence>
<comment type="caution">
    <text evidence="21">The sequence shown here is derived from an EMBL/GenBank/DDBJ whole genome shotgun (WGS) entry which is preliminary data.</text>
</comment>
<keyword evidence="10" id="KW-0418">Kinase</keyword>
<dbReference type="EMBL" id="MLCO01000007">
    <property type="protein sequence ID" value="ONG58954.1"/>
    <property type="molecule type" value="Genomic_DNA"/>
</dbReference>
<dbReference type="EC" id="2.7.10.2" evidence="4"/>
<evidence type="ECO:0000256" key="10">
    <source>
        <dbReference type="ARBA" id="ARBA00022777"/>
    </source>
</evidence>
<evidence type="ECO:0000256" key="3">
    <source>
        <dbReference type="ARBA" id="ARBA00008883"/>
    </source>
</evidence>
<evidence type="ECO:0000259" key="19">
    <source>
        <dbReference type="Pfam" id="PF13614"/>
    </source>
</evidence>
<evidence type="ECO:0000256" key="8">
    <source>
        <dbReference type="ARBA" id="ARBA00022692"/>
    </source>
</evidence>
<reference evidence="21 22" key="1">
    <citation type="submission" date="2016-10" db="EMBL/GenBank/DDBJ databases">
        <title>Draft Genome sequence of Roseomonas sp. strain M3.</title>
        <authorList>
            <person name="Subhash Y."/>
            <person name="Lee S."/>
        </authorList>
    </citation>
    <scope>NUCLEOTIDE SEQUENCE [LARGE SCALE GENOMIC DNA]</scope>
    <source>
        <strain evidence="21 22">M3</strain>
    </source>
</reference>
<comment type="catalytic activity">
    <reaction evidence="15">
        <text>L-tyrosyl-[protein] + ATP = O-phospho-L-tyrosyl-[protein] + ADP + H(+)</text>
        <dbReference type="Rhea" id="RHEA:10596"/>
        <dbReference type="Rhea" id="RHEA-COMP:10136"/>
        <dbReference type="Rhea" id="RHEA-COMP:20101"/>
        <dbReference type="ChEBI" id="CHEBI:15378"/>
        <dbReference type="ChEBI" id="CHEBI:30616"/>
        <dbReference type="ChEBI" id="CHEBI:46858"/>
        <dbReference type="ChEBI" id="CHEBI:61978"/>
        <dbReference type="ChEBI" id="CHEBI:456216"/>
        <dbReference type="EC" id="2.7.10.2"/>
    </reaction>
</comment>
<evidence type="ECO:0000256" key="15">
    <source>
        <dbReference type="ARBA" id="ARBA00051245"/>
    </source>
</evidence>
<evidence type="ECO:0000256" key="6">
    <source>
        <dbReference type="ARBA" id="ARBA00022519"/>
    </source>
</evidence>
<evidence type="ECO:0000256" key="12">
    <source>
        <dbReference type="ARBA" id="ARBA00022989"/>
    </source>
</evidence>
<evidence type="ECO:0000313" key="21">
    <source>
        <dbReference type="EMBL" id="ONG58954.1"/>
    </source>
</evidence>
<feature type="domain" description="Tyrosine-protein kinase G-rich" evidence="20">
    <location>
        <begin position="377"/>
        <end position="451"/>
    </location>
</feature>
<dbReference type="InterPro" id="IPR003856">
    <property type="entry name" value="LPS_length_determ_N"/>
</dbReference>
<keyword evidence="7" id="KW-0808">Transferase</keyword>
<dbReference type="AlphaFoldDB" id="A0A1V2H8Y7"/>
<evidence type="ECO:0000256" key="13">
    <source>
        <dbReference type="ARBA" id="ARBA00023136"/>
    </source>
</evidence>
<feature type="domain" description="AAA" evidence="19">
    <location>
        <begin position="529"/>
        <end position="660"/>
    </location>
</feature>
<dbReference type="InterPro" id="IPR032807">
    <property type="entry name" value="GNVR"/>
</dbReference>
<proteinExistence type="inferred from homology"/>
<evidence type="ECO:0000259" key="20">
    <source>
        <dbReference type="Pfam" id="PF13807"/>
    </source>
</evidence>